<protein>
    <recommendedName>
        <fullName evidence="2">Stress-response A/B barrel domain-containing protein</fullName>
    </recommendedName>
</protein>
<name>A0A1C7MQU7_GRIFR</name>
<dbReference type="InterPro" id="IPR011008">
    <property type="entry name" value="Dimeric_a/b-barrel"/>
</dbReference>
<dbReference type="Gene3D" id="3.30.70.100">
    <property type="match status" value="1"/>
</dbReference>
<dbReference type="Proteomes" id="UP000092993">
    <property type="component" value="Unassembled WGS sequence"/>
</dbReference>
<proteinExistence type="predicted"/>
<dbReference type="EMBL" id="LUGG01000001">
    <property type="protein sequence ID" value="OBZ79097.1"/>
    <property type="molecule type" value="Genomic_DNA"/>
</dbReference>
<evidence type="ECO:0000313" key="3">
    <source>
        <dbReference type="EMBL" id="OBZ79097.1"/>
    </source>
</evidence>
<comment type="caution">
    <text evidence="3">The sequence shown here is derived from an EMBL/GenBank/DDBJ whole genome shotgun (WGS) entry which is preliminary data.</text>
</comment>
<dbReference type="InterPro" id="IPR044662">
    <property type="entry name" value="HS1/DABB1-like"/>
</dbReference>
<keyword evidence="4" id="KW-1185">Reference proteome</keyword>
<dbReference type="InterPro" id="IPR013097">
    <property type="entry name" value="Dabb"/>
</dbReference>
<gene>
    <name evidence="3" type="ORF">A0H81_00282</name>
</gene>
<dbReference type="Pfam" id="PF07876">
    <property type="entry name" value="Dabb"/>
    <property type="match status" value="1"/>
</dbReference>
<dbReference type="SMART" id="SM00886">
    <property type="entry name" value="Dabb"/>
    <property type="match status" value="1"/>
</dbReference>
<evidence type="ECO:0000256" key="1">
    <source>
        <dbReference type="ARBA" id="ARBA00011738"/>
    </source>
</evidence>
<sequence length="106" mass="11944">MSVLHVALAKIDQSALRQTKEEAFEEIRKIIATIPVAKRDVRVGSPLNASTTRGYDIALTMIFDDYDTFRAYLAHPKHLELLKRFGPALREMISYQIDGPGTKAKL</sequence>
<feature type="domain" description="Stress-response A/B barrel" evidence="2">
    <location>
        <begin position="3"/>
        <end position="97"/>
    </location>
</feature>
<evidence type="ECO:0000259" key="2">
    <source>
        <dbReference type="PROSITE" id="PS51502"/>
    </source>
</evidence>
<organism evidence="3 4">
    <name type="scientific">Grifola frondosa</name>
    <name type="common">Maitake</name>
    <name type="synonym">Polyporus frondosus</name>
    <dbReference type="NCBI Taxonomy" id="5627"/>
    <lineage>
        <taxon>Eukaryota</taxon>
        <taxon>Fungi</taxon>
        <taxon>Dikarya</taxon>
        <taxon>Basidiomycota</taxon>
        <taxon>Agaricomycotina</taxon>
        <taxon>Agaricomycetes</taxon>
        <taxon>Polyporales</taxon>
        <taxon>Grifolaceae</taxon>
        <taxon>Grifola</taxon>
    </lineage>
</organism>
<dbReference type="OrthoDB" id="42919at2759"/>
<dbReference type="AlphaFoldDB" id="A0A1C7MQU7"/>
<dbReference type="PANTHER" id="PTHR33178">
    <property type="match status" value="1"/>
</dbReference>
<comment type="subunit">
    <text evidence="1">Homodimer.</text>
</comment>
<reference evidence="3 4" key="1">
    <citation type="submission" date="2016-03" db="EMBL/GenBank/DDBJ databases">
        <title>Whole genome sequencing of Grifola frondosa 9006-11.</title>
        <authorList>
            <person name="Min B."/>
            <person name="Park H."/>
            <person name="Kim J.-G."/>
            <person name="Cho H."/>
            <person name="Oh Y.-L."/>
            <person name="Kong W.-S."/>
            <person name="Choi I.-G."/>
        </authorList>
    </citation>
    <scope>NUCLEOTIDE SEQUENCE [LARGE SCALE GENOMIC DNA]</scope>
    <source>
        <strain evidence="3 4">9006-11</strain>
    </source>
</reference>
<evidence type="ECO:0000313" key="4">
    <source>
        <dbReference type="Proteomes" id="UP000092993"/>
    </source>
</evidence>
<dbReference type="STRING" id="5627.A0A1C7MQU7"/>
<dbReference type="PANTHER" id="PTHR33178:SF10">
    <property type="entry name" value="STRESS-RESPONSE A_B BARREL DOMAIN-CONTAINING PROTEIN"/>
    <property type="match status" value="1"/>
</dbReference>
<dbReference type="SUPFAM" id="SSF54909">
    <property type="entry name" value="Dimeric alpha+beta barrel"/>
    <property type="match status" value="1"/>
</dbReference>
<accession>A0A1C7MQU7</accession>
<dbReference type="OMA" id="REMIAFQ"/>
<dbReference type="PROSITE" id="PS51502">
    <property type="entry name" value="S_R_A_B_BARREL"/>
    <property type="match status" value="1"/>
</dbReference>